<dbReference type="Pfam" id="PF00496">
    <property type="entry name" value="SBP_bac_5"/>
    <property type="match status" value="1"/>
</dbReference>
<evidence type="ECO:0000256" key="2">
    <source>
        <dbReference type="ARBA" id="ARBA00005695"/>
    </source>
</evidence>
<dbReference type="GO" id="GO:1904680">
    <property type="term" value="F:peptide transmembrane transporter activity"/>
    <property type="evidence" value="ECO:0007669"/>
    <property type="project" value="TreeGrafter"/>
</dbReference>
<dbReference type="PROSITE" id="PS51257">
    <property type="entry name" value="PROKAR_LIPOPROTEIN"/>
    <property type="match status" value="1"/>
</dbReference>
<dbReference type="Gene3D" id="3.40.190.10">
    <property type="entry name" value="Periplasmic binding protein-like II"/>
    <property type="match status" value="1"/>
</dbReference>
<dbReference type="STRING" id="137265.SAMN05421684_5613"/>
<protein>
    <submittedName>
        <fullName evidence="6">Peptide/nickel transport system substrate-binding protein</fullName>
    </submittedName>
</protein>
<comment type="subcellular location">
    <subcellularLocation>
        <location evidence="1">Cell envelope</location>
    </subcellularLocation>
</comment>
<keyword evidence="7" id="KW-1185">Reference proteome</keyword>
<dbReference type="GO" id="GO:0015833">
    <property type="term" value="P:peptide transport"/>
    <property type="evidence" value="ECO:0007669"/>
    <property type="project" value="TreeGrafter"/>
</dbReference>
<dbReference type="InterPro" id="IPR030678">
    <property type="entry name" value="Peptide/Ni-bd"/>
</dbReference>
<dbReference type="Gene3D" id="3.10.105.10">
    <property type="entry name" value="Dipeptide-binding Protein, Domain 3"/>
    <property type="match status" value="1"/>
</dbReference>
<evidence type="ECO:0000313" key="6">
    <source>
        <dbReference type="EMBL" id="SDZ48579.1"/>
    </source>
</evidence>
<evidence type="ECO:0000313" key="7">
    <source>
        <dbReference type="Proteomes" id="UP000199632"/>
    </source>
</evidence>
<dbReference type="PANTHER" id="PTHR30290">
    <property type="entry name" value="PERIPLASMIC BINDING COMPONENT OF ABC TRANSPORTER"/>
    <property type="match status" value="1"/>
</dbReference>
<dbReference type="InterPro" id="IPR000914">
    <property type="entry name" value="SBP_5_dom"/>
</dbReference>
<dbReference type="RefSeq" id="WP_090799169.1">
    <property type="nucleotide sequence ID" value="NZ_BOND01000002.1"/>
</dbReference>
<dbReference type="GO" id="GO:0030313">
    <property type="term" value="C:cell envelope"/>
    <property type="evidence" value="ECO:0007669"/>
    <property type="project" value="UniProtKB-SubCell"/>
</dbReference>
<comment type="similarity">
    <text evidence="2">Belongs to the bacterial solute-binding protein 5 family.</text>
</comment>
<organism evidence="6 7">
    <name type="scientific">Asanoa ishikariensis</name>
    <dbReference type="NCBI Taxonomy" id="137265"/>
    <lineage>
        <taxon>Bacteria</taxon>
        <taxon>Bacillati</taxon>
        <taxon>Actinomycetota</taxon>
        <taxon>Actinomycetes</taxon>
        <taxon>Micromonosporales</taxon>
        <taxon>Micromonosporaceae</taxon>
        <taxon>Asanoa</taxon>
    </lineage>
</organism>
<evidence type="ECO:0000256" key="3">
    <source>
        <dbReference type="ARBA" id="ARBA00022448"/>
    </source>
</evidence>
<gene>
    <name evidence="6" type="ORF">SAMN05421684_5613</name>
</gene>
<sequence>MTNVINRRTMLKTGAGAALGVGLLGLAACGDDGGSAPVAAGAAGSPKKGGTLRWAVAAGNATQVPDPAKAGGTMPLLIATNCYDTLVRADENYTLTPALATEWSSTPDALTWTFKLRPGVKFHDGSPLTAQDVVYSFKRILDPALAAVGLAQIGPYLQASGIAAADQSTVKLTLTKANAFIPVMVSHACFSIVKDGTTDFSKGNGTGPFTLAGFDAAARTSLARFDGYWQDNKPYLDAIQIVVIAEDATRLQAVTSGSQDVVDNITGANTLLLKGSVEPYMLKHGGWVGLTMFGDTSPFDNRKIIEAMQYAADRKKIMSVVAPGIDIISPDIPIPPGDPFFPSGMQPRPYDPDRAKALLKEAGVSGNFTFDVYAYEGDKLDTAVSFKSTAEAGGINANVITWPHATFFTDIFKKKPAIGISVARLHVSQALPRLYSKGGDLNITHFSNPQFDELVSQATATADEAKQKQLFSDALTLVNDGAANVIPGWEGQVYGKNKRVQGLDASNGAHMYLAGAHLS</sequence>
<dbReference type="Proteomes" id="UP000199632">
    <property type="component" value="Unassembled WGS sequence"/>
</dbReference>
<dbReference type="SUPFAM" id="SSF53850">
    <property type="entry name" value="Periplasmic binding protein-like II"/>
    <property type="match status" value="1"/>
</dbReference>
<keyword evidence="4" id="KW-0732">Signal</keyword>
<dbReference type="PIRSF" id="PIRSF002741">
    <property type="entry name" value="MppA"/>
    <property type="match status" value="1"/>
</dbReference>
<dbReference type="AlphaFoldDB" id="A0A1H3TGX3"/>
<name>A0A1H3TGX3_9ACTN</name>
<dbReference type="PANTHER" id="PTHR30290:SF10">
    <property type="entry name" value="PERIPLASMIC OLIGOPEPTIDE-BINDING PROTEIN-RELATED"/>
    <property type="match status" value="1"/>
</dbReference>
<reference evidence="7" key="1">
    <citation type="submission" date="2016-10" db="EMBL/GenBank/DDBJ databases">
        <authorList>
            <person name="Varghese N."/>
            <person name="Submissions S."/>
        </authorList>
    </citation>
    <scope>NUCLEOTIDE SEQUENCE [LARGE SCALE GENOMIC DNA]</scope>
    <source>
        <strain evidence="7">DSM 44718</strain>
    </source>
</reference>
<evidence type="ECO:0000256" key="4">
    <source>
        <dbReference type="ARBA" id="ARBA00022729"/>
    </source>
</evidence>
<dbReference type="InterPro" id="IPR039424">
    <property type="entry name" value="SBP_5"/>
</dbReference>
<evidence type="ECO:0000259" key="5">
    <source>
        <dbReference type="Pfam" id="PF00496"/>
    </source>
</evidence>
<feature type="domain" description="Solute-binding protein family 5" evidence="5">
    <location>
        <begin position="95"/>
        <end position="415"/>
    </location>
</feature>
<dbReference type="PROSITE" id="PS51318">
    <property type="entry name" value="TAT"/>
    <property type="match status" value="1"/>
</dbReference>
<keyword evidence="3" id="KW-0813">Transport</keyword>
<dbReference type="EMBL" id="FNQB01000003">
    <property type="protein sequence ID" value="SDZ48579.1"/>
    <property type="molecule type" value="Genomic_DNA"/>
</dbReference>
<dbReference type="GO" id="GO:0042597">
    <property type="term" value="C:periplasmic space"/>
    <property type="evidence" value="ECO:0007669"/>
    <property type="project" value="UniProtKB-ARBA"/>
</dbReference>
<dbReference type="CDD" id="cd08503">
    <property type="entry name" value="PBP2_NikA_DppA_OppA_like_17"/>
    <property type="match status" value="1"/>
</dbReference>
<dbReference type="Gene3D" id="3.90.76.10">
    <property type="entry name" value="Dipeptide-binding Protein, Domain 1"/>
    <property type="match status" value="1"/>
</dbReference>
<dbReference type="InterPro" id="IPR006311">
    <property type="entry name" value="TAT_signal"/>
</dbReference>
<dbReference type="OrthoDB" id="9046151at2"/>
<accession>A0A1H3TGX3</accession>
<evidence type="ECO:0000256" key="1">
    <source>
        <dbReference type="ARBA" id="ARBA00004196"/>
    </source>
</evidence>
<proteinExistence type="inferred from homology"/>
<dbReference type="GO" id="GO:0043190">
    <property type="term" value="C:ATP-binding cassette (ABC) transporter complex"/>
    <property type="evidence" value="ECO:0007669"/>
    <property type="project" value="InterPro"/>
</dbReference>